<keyword evidence="7" id="KW-1185">Reference proteome</keyword>
<accession>A0A1L9BGQ3</accession>
<sequence>MNSQDTMELKSHPELETLIVAPTKDLGDGFEVRRALPSARRRMVGPFIFLDQMGPALFEPGKGLDVRPHPHIGLATVTYLFEGSILHRDSLGMVQPIQAGAVNWMTAGRGIVHSERTAPQTRAAGGKLFGLQAWVALPKAHEETAPSFVHHPAETMPFLEGEGVRMHLLAGSMHGKRSPVKTFSDMFYADVALEKGARFVIPAEHEERGLYLAEGSVEVDGTEFGVGELLVLRPGSEFVVRATRATRLAVLGGEPMDGPRYIFWNFVSSSKERLEQAKADWRERRFAAVPEETEFIPLPAEPPAPVRYP</sequence>
<dbReference type="InterPro" id="IPR014710">
    <property type="entry name" value="RmlC-like_jellyroll"/>
</dbReference>
<dbReference type="PIRSF" id="PIRSF006232">
    <property type="entry name" value="Pirin"/>
    <property type="match status" value="1"/>
</dbReference>
<dbReference type="RefSeq" id="WP_071898077.1">
    <property type="nucleotide sequence ID" value="NZ_MPIN01000002.1"/>
</dbReference>
<evidence type="ECO:0000259" key="4">
    <source>
        <dbReference type="Pfam" id="PF02678"/>
    </source>
</evidence>
<keyword evidence="2" id="KW-0479">Metal-binding</keyword>
<dbReference type="InterPro" id="IPR008778">
    <property type="entry name" value="Pirin_C_dom"/>
</dbReference>
<dbReference type="STRING" id="83449.BON30_11465"/>
<dbReference type="Proteomes" id="UP000182229">
    <property type="component" value="Unassembled WGS sequence"/>
</dbReference>
<name>A0A1L9BGQ3_9BACT</name>
<feature type="binding site" evidence="2">
    <location>
        <position position="115"/>
    </location>
    <ligand>
        <name>Fe cation</name>
        <dbReference type="ChEBI" id="CHEBI:24875"/>
    </ligand>
</feature>
<feature type="domain" description="Pirin C-terminal" evidence="5">
    <location>
        <begin position="188"/>
        <end position="286"/>
    </location>
</feature>
<evidence type="ECO:0000256" key="3">
    <source>
        <dbReference type="RuleBase" id="RU003457"/>
    </source>
</evidence>
<feature type="binding site" evidence="2">
    <location>
        <position position="69"/>
    </location>
    <ligand>
        <name>Fe cation</name>
        <dbReference type="ChEBI" id="CHEBI:24875"/>
    </ligand>
</feature>
<dbReference type="Pfam" id="PF02678">
    <property type="entry name" value="Pirin"/>
    <property type="match status" value="1"/>
</dbReference>
<keyword evidence="2" id="KW-0408">Iron</keyword>
<evidence type="ECO:0000259" key="5">
    <source>
        <dbReference type="Pfam" id="PF05726"/>
    </source>
</evidence>
<proteinExistence type="inferred from homology"/>
<dbReference type="InterPro" id="IPR012093">
    <property type="entry name" value="Pirin"/>
</dbReference>
<dbReference type="EMBL" id="MPIN01000002">
    <property type="protein sequence ID" value="OJH41464.1"/>
    <property type="molecule type" value="Genomic_DNA"/>
</dbReference>
<evidence type="ECO:0000313" key="6">
    <source>
        <dbReference type="EMBL" id="OJH41464.1"/>
    </source>
</evidence>
<comment type="caution">
    <text evidence="6">The sequence shown here is derived from an EMBL/GenBank/DDBJ whole genome shotgun (WGS) entry which is preliminary data.</text>
</comment>
<organism evidence="6 7">
    <name type="scientific">Cystobacter ferrugineus</name>
    <dbReference type="NCBI Taxonomy" id="83449"/>
    <lineage>
        <taxon>Bacteria</taxon>
        <taxon>Pseudomonadati</taxon>
        <taxon>Myxococcota</taxon>
        <taxon>Myxococcia</taxon>
        <taxon>Myxococcales</taxon>
        <taxon>Cystobacterineae</taxon>
        <taxon>Archangiaceae</taxon>
        <taxon>Cystobacter</taxon>
    </lineage>
</organism>
<evidence type="ECO:0008006" key="8">
    <source>
        <dbReference type="Google" id="ProtNLM"/>
    </source>
</evidence>
<dbReference type="SUPFAM" id="SSF51182">
    <property type="entry name" value="RmlC-like cupins"/>
    <property type="match status" value="1"/>
</dbReference>
<dbReference type="Pfam" id="PF05726">
    <property type="entry name" value="Pirin_C"/>
    <property type="match status" value="1"/>
</dbReference>
<comment type="cofactor">
    <cofactor evidence="2">
        <name>Fe cation</name>
        <dbReference type="ChEBI" id="CHEBI:24875"/>
    </cofactor>
    <text evidence="2">Binds 1 Fe cation per subunit.</text>
</comment>
<evidence type="ECO:0000256" key="2">
    <source>
        <dbReference type="PIRSR" id="PIRSR006232-1"/>
    </source>
</evidence>
<reference evidence="7" key="1">
    <citation type="submission" date="2016-11" db="EMBL/GenBank/DDBJ databases">
        <authorList>
            <person name="Shukria A."/>
            <person name="Stevens D.C."/>
        </authorList>
    </citation>
    <scope>NUCLEOTIDE SEQUENCE [LARGE SCALE GENOMIC DNA]</scope>
    <source>
        <strain evidence="7">Cbfe23</strain>
    </source>
</reference>
<dbReference type="OrthoDB" id="9780903at2"/>
<protein>
    <recommendedName>
        <fullName evidence="8">Pirin</fullName>
    </recommendedName>
</protein>
<dbReference type="Gene3D" id="2.60.120.10">
    <property type="entry name" value="Jelly Rolls"/>
    <property type="match status" value="2"/>
</dbReference>
<dbReference type="CDD" id="cd02247">
    <property type="entry name" value="cupin_pirin_C"/>
    <property type="match status" value="1"/>
</dbReference>
<feature type="binding site" evidence="2">
    <location>
        <position position="71"/>
    </location>
    <ligand>
        <name>Fe cation</name>
        <dbReference type="ChEBI" id="CHEBI:24875"/>
    </ligand>
</feature>
<reference evidence="6 7" key="2">
    <citation type="submission" date="2016-12" db="EMBL/GenBank/DDBJ databases">
        <title>Draft Genome Sequence of Cystobacter ferrugineus Strain Cbfe23.</title>
        <authorList>
            <person name="Akbar S."/>
            <person name="Dowd S.E."/>
            <person name="Stevens D.C."/>
        </authorList>
    </citation>
    <scope>NUCLEOTIDE SEQUENCE [LARGE SCALE GENOMIC DNA]</scope>
    <source>
        <strain evidence="6 7">Cbfe23</strain>
    </source>
</reference>
<evidence type="ECO:0000313" key="7">
    <source>
        <dbReference type="Proteomes" id="UP000182229"/>
    </source>
</evidence>
<comment type="similarity">
    <text evidence="1 3">Belongs to the pirin family.</text>
</comment>
<dbReference type="PANTHER" id="PTHR13903:SF8">
    <property type="entry name" value="PIRIN"/>
    <property type="match status" value="1"/>
</dbReference>
<dbReference type="InterPro" id="IPR003829">
    <property type="entry name" value="Pirin_N_dom"/>
</dbReference>
<dbReference type="PANTHER" id="PTHR13903">
    <property type="entry name" value="PIRIN-RELATED"/>
    <property type="match status" value="1"/>
</dbReference>
<feature type="domain" description="Pirin N-terminal" evidence="4">
    <location>
        <begin position="30"/>
        <end position="135"/>
    </location>
</feature>
<dbReference type="CDD" id="cd02909">
    <property type="entry name" value="cupin_pirin_N"/>
    <property type="match status" value="1"/>
</dbReference>
<evidence type="ECO:0000256" key="1">
    <source>
        <dbReference type="ARBA" id="ARBA00008416"/>
    </source>
</evidence>
<dbReference type="InterPro" id="IPR011051">
    <property type="entry name" value="RmlC_Cupin_sf"/>
</dbReference>
<dbReference type="AlphaFoldDB" id="A0A1L9BGQ3"/>
<gene>
    <name evidence="6" type="ORF">BON30_11465</name>
</gene>
<dbReference type="GO" id="GO:0046872">
    <property type="term" value="F:metal ion binding"/>
    <property type="evidence" value="ECO:0007669"/>
    <property type="project" value="UniProtKB-KW"/>
</dbReference>
<feature type="binding site" evidence="2">
    <location>
        <position position="113"/>
    </location>
    <ligand>
        <name>Fe cation</name>
        <dbReference type="ChEBI" id="CHEBI:24875"/>
    </ligand>
</feature>